<keyword evidence="9 16" id="KW-0067">ATP-binding</keyword>
<evidence type="ECO:0000256" key="2">
    <source>
        <dbReference type="ARBA" id="ARBA00008010"/>
    </source>
</evidence>
<dbReference type="Pfam" id="PF17855">
    <property type="entry name" value="MCM_lid"/>
    <property type="match status" value="1"/>
</dbReference>
<keyword evidence="10 16" id="KW-0238">DNA-binding</keyword>
<dbReference type="Pfam" id="PF26066">
    <property type="entry name" value="MCM9_N"/>
    <property type="match status" value="1"/>
</dbReference>
<comment type="subcellular location">
    <subcellularLocation>
        <location evidence="1">Nucleus</location>
    </subcellularLocation>
</comment>
<evidence type="ECO:0000256" key="15">
    <source>
        <dbReference type="ARBA" id="ARBA00047995"/>
    </source>
</evidence>
<evidence type="ECO:0000256" key="11">
    <source>
        <dbReference type="ARBA" id="ARBA00023204"/>
    </source>
</evidence>
<evidence type="ECO:0000256" key="4">
    <source>
        <dbReference type="ARBA" id="ARBA00022705"/>
    </source>
</evidence>
<dbReference type="Gene3D" id="2.40.50.140">
    <property type="entry name" value="Nucleic acid-binding proteins"/>
    <property type="match status" value="1"/>
</dbReference>
<evidence type="ECO:0000256" key="6">
    <source>
        <dbReference type="ARBA" id="ARBA00022763"/>
    </source>
</evidence>
<dbReference type="InterPro" id="IPR018525">
    <property type="entry name" value="MCM_CS"/>
</dbReference>
<comment type="similarity">
    <text evidence="2 16">Belongs to the MCM family.</text>
</comment>
<dbReference type="Proteomes" id="UP000695000">
    <property type="component" value="Unplaced"/>
</dbReference>
<dbReference type="PANTHER" id="PTHR11630:SF48">
    <property type="entry name" value="DNA HELICASE MCM9"/>
    <property type="match status" value="1"/>
</dbReference>
<dbReference type="PANTHER" id="PTHR11630">
    <property type="entry name" value="DNA REPLICATION LICENSING FACTOR MCM FAMILY MEMBER"/>
    <property type="match status" value="1"/>
</dbReference>
<keyword evidence="6" id="KW-0227">DNA damage</keyword>
<dbReference type="InterPro" id="IPR033762">
    <property type="entry name" value="MCM_OB"/>
</dbReference>
<protein>
    <recommendedName>
        <fullName evidence="13">DNA helicase MCM9</fullName>
        <ecNumber evidence="3">3.6.4.12</ecNumber>
    </recommendedName>
    <alternativeName>
        <fullName evidence="14">Minichromosome maintenance 9</fullName>
    </alternativeName>
</protein>
<evidence type="ECO:0000256" key="3">
    <source>
        <dbReference type="ARBA" id="ARBA00012551"/>
    </source>
</evidence>
<evidence type="ECO:0000313" key="18">
    <source>
        <dbReference type="Proteomes" id="UP000695000"/>
    </source>
</evidence>
<dbReference type="Gene3D" id="3.40.50.300">
    <property type="entry name" value="P-loop containing nucleotide triphosphate hydrolases"/>
    <property type="match status" value="1"/>
</dbReference>
<dbReference type="PROSITE" id="PS50051">
    <property type="entry name" value="MCM_2"/>
    <property type="match status" value="1"/>
</dbReference>
<dbReference type="InterPro" id="IPR058768">
    <property type="entry name" value="MCM9_N"/>
</dbReference>
<dbReference type="InterPro" id="IPR012340">
    <property type="entry name" value="NA-bd_OB-fold"/>
</dbReference>
<keyword evidence="5 16" id="KW-0547">Nucleotide-binding</keyword>
<dbReference type="Pfam" id="PF17207">
    <property type="entry name" value="MCM_OB"/>
    <property type="match status" value="1"/>
</dbReference>
<reference evidence="19" key="1">
    <citation type="submission" date="2025-08" db="UniProtKB">
        <authorList>
            <consortium name="RefSeq"/>
        </authorList>
    </citation>
    <scope>IDENTIFICATION</scope>
    <source>
        <tissue evidence="19">Whole Larva</tissue>
    </source>
</reference>
<keyword evidence="7" id="KW-0378">Hydrolase</keyword>
<organism evidence="18 19">
    <name type="scientific">Nicrophorus vespilloides</name>
    <name type="common">Boreal carrion beetle</name>
    <dbReference type="NCBI Taxonomy" id="110193"/>
    <lineage>
        <taxon>Eukaryota</taxon>
        <taxon>Metazoa</taxon>
        <taxon>Ecdysozoa</taxon>
        <taxon>Arthropoda</taxon>
        <taxon>Hexapoda</taxon>
        <taxon>Insecta</taxon>
        <taxon>Pterygota</taxon>
        <taxon>Neoptera</taxon>
        <taxon>Endopterygota</taxon>
        <taxon>Coleoptera</taxon>
        <taxon>Polyphaga</taxon>
        <taxon>Staphyliniformia</taxon>
        <taxon>Silphidae</taxon>
        <taxon>Nicrophorinae</taxon>
        <taxon>Nicrophorus</taxon>
    </lineage>
</organism>
<evidence type="ECO:0000256" key="16">
    <source>
        <dbReference type="RuleBase" id="RU004070"/>
    </source>
</evidence>
<dbReference type="InterPro" id="IPR031327">
    <property type="entry name" value="MCM"/>
</dbReference>
<dbReference type="InterPro" id="IPR027417">
    <property type="entry name" value="P-loop_NTPase"/>
</dbReference>
<dbReference type="SUPFAM" id="SSF50249">
    <property type="entry name" value="Nucleic acid-binding proteins"/>
    <property type="match status" value="1"/>
</dbReference>
<dbReference type="Gene3D" id="2.20.28.10">
    <property type="match status" value="1"/>
</dbReference>
<evidence type="ECO:0000256" key="7">
    <source>
        <dbReference type="ARBA" id="ARBA00022801"/>
    </source>
</evidence>
<dbReference type="GeneID" id="108559461"/>
<evidence type="ECO:0000313" key="19">
    <source>
        <dbReference type="RefSeq" id="XP_017772252.1"/>
    </source>
</evidence>
<keyword evidence="8" id="KW-0347">Helicase</keyword>
<evidence type="ECO:0000256" key="14">
    <source>
        <dbReference type="ARBA" id="ARBA00042301"/>
    </source>
</evidence>
<keyword evidence="18" id="KW-1185">Reference proteome</keyword>
<dbReference type="InterPro" id="IPR003593">
    <property type="entry name" value="AAA+_ATPase"/>
</dbReference>
<dbReference type="PRINTS" id="PR01657">
    <property type="entry name" value="MCMFAMILY"/>
</dbReference>
<proteinExistence type="inferred from homology"/>
<dbReference type="InterPro" id="IPR041562">
    <property type="entry name" value="MCM_lid"/>
</dbReference>
<dbReference type="SMART" id="SM00350">
    <property type="entry name" value="MCM"/>
    <property type="match status" value="1"/>
</dbReference>
<sequence length="756" mass="85168">MIAYLLNKHKEKLMKILEDLDSTKHFGFALMFVEICDADPKLANSILGSPEEGLQTCDNLIISAQEALITQTDNKIYTLKKNVHARVFGLPTCPEVHRTDLPKPTDLGSFLQLSGLIVKTASMKVLEYRRDYECIKCKYKMTIYADHDMNYSINPPTFCKNPEICKGIKFKVVSTLDSTHCKDYQEIKMQEEGKTVSNHMWLILENDLVDVCKPGSTVTVCGIVRNRLKKTHVAGRPLLIEMTLLVNHLQVNNDVGPSTVSTIERNQQFESFWYKYRLYPLYGRDLILRSFCPQIYGMYMAKLAVVIVLAGGSTFHEEGDTNVRTRTEPHLLLVGDPGTGKSELLRFASTIIPRSVRVTGITSTSAGLTAAAVHENGDWHLEAGALVLADGGICCIDEFNSMKEHDRNSLLEAMEQQTVSVAKASIVTKLNTRCSILAAMNHKNSSDNLTESLGLSSPLISRFDLILTVMDKRDDDWDERVADYILNGCKYRSKFFEDKNNKWSLEMLQAYFSLIKSVNPKLSDAANTVLAAYYQLQRNNSISSKSRTTIRLLDSLVRLSQAHARLLQHKTVLIMDAVVVISLIEYGIGKDENSMGLDTEYFKDYPVDPTESYNKICETILSKLNLLGIQDDGDNCDAFPPHVDHKMSLKRKSDCFNNDERSSTKLKCNSKSVETETSVALKKTTVIKSDQKKESLKNSYEKHESVSDNSVKTILEQSKFQVRKRPLDKVKSFASCSSFSSESIFDSEEHEVDFDL</sequence>
<evidence type="ECO:0000259" key="17">
    <source>
        <dbReference type="PROSITE" id="PS50051"/>
    </source>
</evidence>
<dbReference type="SUPFAM" id="SSF52540">
    <property type="entry name" value="P-loop containing nucleoside triphosphate hydrolases"/>
    <property type="match status" value="1"/>
</dbReference>
<accession>A0ABM1MCF2</accession>
<gene>
    <name evidence="19" type="primary">LOC108559461</name>
</gene>
<keyword evidence="11" id="KW-0234">DNA repair</keyword>
<keyword evidence="4" id="KW-0235">DNA replication</keyword>
<keyword evidence="12" id="KW-0539">Nucleus</keyword>
<evidence type="ECO:0000256" key="10">
    <source>
        <dbReference type="ARBA" id="ARBA00023125"/>
    </source>
</evidence>
<name>A0ABM1MCF2_NICVS</name>
<evidence type="ECO:0000256" key="13">
    <source>
        <dbReference type="ARBA" id="ARBA00041085"/>
    </source>
</evidence>
<dbReference type="Pfam" id="PF00493">
    <property type="entry name" value="MCM"/>
    <property type="match status" value="1"/>
</dbReference>
<evidence type="ECO:0000256" key="5">
    <source>
        <dbReference type="ARBA" id="ARBA00022741"/>
    </source>
</evidence>
<dbReference type="EC" id="3.6.4.12" evidence="3"/>
<evidence type="ECO:0000256" key="9">
    <source>
        <dbReference type="ARBA" id="ARBA00022840"/>
    </source>
</evidence>
<dbReference type="InterPro" id="IPR001208">
    <property type="entry name" value="MCM_dom"/>
</dbReference>
<comment type="catalytic activity">
    <reaction evidence="15">
        <text>ATP + H2O = ADP + phosphate + H(+)</text>
        <dbReference type="Rhea" id="RHEA:13065"/>
        <dbReference type="ChEBI" id="CHEBI:15377"/>
        <dbReference type="ChEBI" id="CHEBI:15378"/>
        <dbReference type="ChEBI" id="CHEBI:30616"/>
        <dbReference type="ChEBI" id="CHEBI:43474"/>
        <dbReference type="ChEBI" id="CHEBI:456216"/>
        <dbReference type="EC" id="3.6.4.12"/>
    </reaction>
</comment>
<dbReference type="PROSITE" id="PS00847">
    <property type="entry name" value="MCM_1"/>
    <property type="match status" value="1"/>
</dbReference>
<evidence type="ECO:0000256" key="1">
    <source>
        <dbReference type="ARBA" id="ARBA00004123"/>
    </source>
</evidence>
<feature type="domain" description="MCM C-terminal AAA(+) ATPase" evidence="17">
    <location>
        <begin position="283"/>
        <end position="485"/>
    </location>
</feature>
<dbReference type="RefSeq" id="XP_017772252.1">
    <property type="nucleotide sequence ID" value="XM_017916763.1"/>
</dbReference>
<dbReference type="SMART" id="SM00382">
    <property type="entry name" value="AAA"/>
    <property type="match status" value="1"/>
</dbReference>
<evidence type="ECO:0000256" key="8">
    <source>
        <dbReference type="ARBA" id="ARBA00022806"/>
    </source>
</evidence>
<evidence type="ECO:0000256" key="12">
    <source>
        <dbReference type="ARBA" id="ARBA00023242"/>
    </source>
</evidence>